<evidence type="ECO:0000256" key="1">
    <source>
        <dbReference type="ARBA" id="ARBA00004613"/>
    </source>
</evidence>
<gene>
    <name evidence="4" type="ORF">I5282_02600</name>
</gene>
<evidence type="ECO:0000313" key="4">
    <source>
        <dbReference type="EMBL" id="MBL7525462.1"/>
    </source>
</evidence>
<dbReference type="PANTHER" id="PTHR34216">
    <property type="match status" value="1"/>
</dbReference>
<comment type="caution">
    <text evidence="4">The sequence shown here is derived from an EMBL/GenBank/DDBJ whole genome shotgun (WGS) entry which is preliminary data.</text>
</comment>
<evidence type="ECO:0000256" key="2">
    <source>
        <dbReference type="ARBA" id="ARBA00022729"/>
    </source>
</evidence>
<organism evidence="4 5">
    <name type="scientific">Legionella bononiensis</name>
    <dbReference type="NCBI Taxonomy" id="2793102"/>
    <lineage>
        <taxon>Bacteria</taxon>
        <taxon>Pseudomonadati</taxon>
        <taxon>Pseudomonadota</taxon>
        <taxon>Gammaproteobacteria</taxon>
        <taxon>Legionellales</taxon>
        <taxon>Legionellaceae</taxon>
        <taxon>Legionella</taxon>
    </lineage>
</organism>
<dbReference type="Proteomes" id="UP000809910">
    <property type="component" value="Unassembled WGS sequence"/>
</dbReference>
<protein>
    <submittedName>
        <fullName evidence="4">Polysaccharide deacetylase family protein</fullName>
    </submittedName>
</protein>
<comment type="subcellular location">
    <subcellularLocation>
        <location evidence="1">Secreted</location>
    </subcellularLocation>
</comment>
<sequence>MISVTYHAFFLGNEYEHLPKSMVITTEQLDYQIRHLKNLHQFYHPNDIILSIEKTGVPPPNAVVLTFDDAHLGQATVAERVLNQHDIKGFFFAPTCIINDRILPTVEKQRLLQYFRTDYSLFYNGFCEKLREFCPDIEPILYLPSETAISSALDYYAEYKFYSPLERLYRKVRETIIPTDKFDTIINLMFGEIFNEQEIVDSYYMNWEHLKQLKKNGHEIGGHGHLHLLETSIDPEMAINDAAHCLDLLSTNLQYKPRTYAYPYGIFKKETEEYLKQKGIQISFTCREGIGMEYSPLRMDRLDCQNLPFDLSAPITHWSINEMA</sequence>
<dbReference type="Pfam" id="PF01522">
    <property type="entry name" value="Polysacc_deac_1"/>
    <property type="match status" value="1"/>
</dbReference>
<dbReference type="RefSeq" id="WP_203109893.1">
    <property type="nucleotide sequence ID" value="NZ_JADOBG010000012.1"/>
</dbReference>
<accession>A0ABS1W7X7</accession>
<dbReference type="CDD" id="cd10918">
    <property type="entry name" value="CE4_NodB_like_5s_6s"/>
    <property type="match status" value="1"/>
</dbReference>
<feature type="domain" description="NodB homology" evidence="3">
    <location>
        <begin position="61"/>
        <end position="324"/>
    </location>
</feature>
<keyword evidence="5" id="KW-1185">Reference proteome</keyword>
<dbReference type="InterPro" id="IPR051398">
    <property type="entry name" value="Polysacch_Deacetylase"/>
</dbReference>
<dbReference type="SUPFAM" id="SSF88713">
    <property type="entry name" value="Glycoside hydrolase/deacetylase"/>
    <property type="match status" value="1"/>
</dbReference>
<dbReference type="PANTHER" id="PTHR34216:SF3">
    <property type="entry name" value="POLY-BETA-1,6-N-ACETYL-D-GLUCOSAMINE N-DEACETYLASE"/>
    <property type="match status" value="1"/>
</dbReference>
<dbReference type="InterPro" id="IPR011330">
    <property type="entry name" value="Glyco_hydro/deAcase_b/a-brl"/>
</dbReference>
<dbReference type="EMBL" id="JADWVN010000004">
    <property type="protein sequence ID" value="MBL7525462.1"/>
    <property type="molecule type" value="Genomic_DNA"/>
</dbReference>
<name>A0ABS1W7X7_9GAMM</name>
<evidence type="ECO:0000259" key="3">
    <source>
        <dbReference type="PROSITE" id="PS51677"/>
    </source>
</evidence>
<keyword evidence="2" id="KW-0732">Signal</keyword>
<evidence type="ECO:0000313" key="5">
    <source>
        <dbReference type="Proteomes" id="UP000809910"/>
    </source>
</evidence>
<reference evidence="4 5" key="1">
    <citation type="submission" date="2020-12" db="EMBL/GenBank/DDBJ databases">
        <title>WGS of Legionella: environmental sample.</title>
        <authorList>
            <person name="Cristino S."/>
            <person name="Girolamini L."/>
            <person name="Salaris S."/>
            <person name="Pascale M.R."/>
            <person name="Mazzotta M."/>
            <person name="Orsini M."/>
            <person name="Grottola A."/>
        </authorList>
    </citation>
    <scope>NUCLEOTIDE SEQUENCE [LARGE SCALE GENOMIC DNA]</scope>
    <source>
        <strain evidence="4 5">30cs62</strain>
    </source>
</reference>
<dbReference type="PROSITE" id="PS51677">
    <property type="entry name" value="NODB"/>
    <property type="match status" value="1"/>
</dbReference>
<proteinExistence type="predicted"/>
<dbReference type="InterPro" id="IPR002509">
    <property type="entry name" value="NODB_dom"/>
</dbReference>
<dbReference type="Gene3D" id="3.20.20.370">
    <property type="entry name" value="Glycoside hydrolase/deacetylase"/>
    <property type="match status" value="1"/>
</dbReference>